<keyword evidence="5" id="KW-0539">Nucleus</keyword>
<evidence type="ECO:0000256" key="5">
    <source>
        <dbReference type="ARBA" id="ARBA00023242"/>
    </source>
</evidence>
<proteinExistence type="predicted"/>
<keyword evidence="4" id="KW-0862">Zinc</keyword>
<evidence type="ECO:0000256" key="3">
    <source>
        <dbReference type="ARBA" id="ARBA00022771"/>
    </source>
</evidence>
<sequence>MGRKSKPKMKPFCFYCDRIFDDEMVLVTHQKAKHFKCHHCQKKLGSAHSLTVHVFQVHKETLKSVPNAKKGRDDLELGIFGMQNIPEDILAEKQAEQLGLPMPKKVKVDVAPAPSTAAPEAPIVQTYPDANIPAPLPYAVNGASWAHPHGYVPPSDPTPLAGQAEQIMIYSDEMFSVEEKRAMLAKYKGGHVDALHSHVSNLQDSIEERLKSLQQSGTPV</sequence>
<dbReference type="PANTHER" id="PTHR23215">
    <property type="entry name" value="ZINC FINGER PROTEIN 207"/>
    <property type="match status" value="1"/>
</dbReference>
<dbReference type="GO" id="GO:0008270">
    <property type="term" value="F:zinc ion binding"/>
    <property type="evidence" value="ECO:0007669"/>
    <property type="project" value="UniProtKB-KW"/>
</dbReference>
<keyword evidence="2" id="KW-0479">Metal-binding</keyword>
<evidence type="ECO:0000256" key="4">
    <source>
        <dbReference type="ARBA" id="ARBA00022833"/>
    </source>
</evidence>
<keyword evidence="3" id="KW-0863">Zinc-finger</keyword>
<dbReference type="InterPro" id="IPR013087">
    <property type="entry name" value="Znf_C2H2_type"/>
</dbReference>
<evidence type="ECO:0000313" key="7">
    <source>
        <dbReference type="EMBL" id="CRZ09362.1"/>
    </source>
</evidence>
<dbReference type="EMBL" id="HACM01008920">
    <property type="protein sequence ID" value="CRZ09362.1"/>
    <property type="molecule type" value="Transcribed_RNA"/>
</dbReference>
<evidence type="ECO:0000256" key="1">
    <source>
        <dbReference type="ARBA" id="ARBA00004123"/>
    </source>
</evidence>
<name>A0A0H5R6H3_9EUKA</name>
<feature type="domain" description="C2H2-type" evidence="6">
    <location>
        <begin position="37"/>
        <end position="58"/>
    </location>
</feature>
<dbReference type="SMART" id="SM00355">
    <property type="entry name" value="ZnF_C2H2"/>
    <property type="match status" value="2"/>
</dbReference>
<dbReference type="AlphaFoldDB" id="A0A0H5R6H3"/>
<comment type="subcellular location">
    <subcellularLocation>
        <location evidence="1">Nucleus</location>
    </subcellularLocation>
</comment>
<accession>A0A0H5R6H3</accession>
<protein>
    <recommendedName>
        <fullName evidence="6">C2H2-type domain-containing protein</fullName>
    </recommendedName>
</protein>
<evidence type="ECO:0000259" key="6">
    <source>
        <dbReference type="PROSITE" id="PS00028"/>
    </source>
</evidence>
<evidence type="ECO:0000256" key="2">
    <source>
        <dbReference type="ARBA" id="ARBA00022723"/>
    </source>
</evidence>
<dbReference type="GO" id="GO:0005634">
    <property type="term" value="C:nucleus"/>
    <property type="evidence" value="ECO:0007669"/>
    <property type="project" value="UniProtKB-SubCell"/>
</dbReference>
<dbReference type="PROSITE" id="PS00028">
    <property type="entry name" value="ZINC_FINGER_C2H2_1"/>
    <property type="match status" value="1"/>
</dbReference>
<organism evidence="7">
    <name type="scientific">Spongospora subterranea</name>
    <dbReference type="NCBI Taxonomy" id="70186"/>
    <lineage>
        <taxon>Eukaryota</taxon>
        <taxon>Sar</taxon>
        <taxon>Rhizaria</taxon>
        <taxon>Endomyxa</taxon>
        <taxon>Phytomyxea</taxon>
        <taxon>Plasmodiophorida</taxon>
        <taxon>Plasmodiophoridae</taxon>
        <taxon>Spongospora</taxon>
    </lineage>
</organism>
<reference evidence="7" key="1">
    <citation type="submission" date="2015-04" db="EMBL/GenBank/DDBJ databases">
        <title>The genome sequence of the plant pathogenic Rhizarian Plasmodiophora brassicae reveals insights in its biotrophic life cycle and the origin of chitin synthesis.</title>
        <authorList>
            <person name="Schwelm A."/>
            <person name="Fogelqvist J."/>
            <person name="Knaust A."/>
            <person name="Julke S."/>
            <person name="Lilja T."/>
            <person name="Dhandapani V."/>
            <person name="Bonilla-Rosso G."/>
            <person name="Karlsson M."/>
            <person name="Shevchenko A."/>
            <person name="Choi S.R."/>
            <person name="Kim H.G."/>
            <person name="Park J.Y."/>
            <person name="Lim Y.P."/>
            <person name="Ludwig-Muller J."/>
            <person name="Dixelius C."/>
        </authorList>
    </citation>
    <scope>NUCLEOTIDE SEQUENCE</scope>
    <source>
        <tissue evidence="7">Potato root galls</tissue>
    </source>
</reference>
<dbReference type="PANTHER" id="PTHR23215:SF0">
    <property type="entry name" value="BUB3-INTERACTING AND GLEBS MOTIF-CONTAINING PROTEIN ZNF207"/>
    <property type="match status" value="1"/>
</dbReference>
<dbReference type="SUPFAM" id="SSF57667">
    <property type="entry name" value="beta-beta-alpha zinc fingers"/>
    <property type="match status" value="1"/>
</dbReference>
<dbReference type="InterPro" id="IPR036236">
    <property type="entry name" value="Znf_C2H2_sf"/>
</dbReference>
<dbReference type="CDD" id="cd20908">
    <property type="entry name" value="SUF4-like"/>
    <property type="match status" value="1"/>
</dbReference>